<accession>A0ACC2JD66</accession>
<proteinExistence type="predicted"/>
<reference evidence="1" key="1">
    <citation type="submission" date="2022-12" db="EMBL/GenBank/DDBJ databases">
        <title>Genome Sequence of Lasiodiplodia mahajangana.</title>
        <authorList>
            <person name="Buettner E."/>
        </authorList>
    </citation>
    <scope>NUCLEOTIDE SEQUENCE</scope>
    <source>
        <strain evidence="1">VT137</strain>
    </source>
</reference>
<sequence length="322" mass="34976">MTVDLIDNTKPGIVLVTGAWHTPVHFEVLRLALEAQGYETYVPRLPTLGSTGLTWKDDAMAIQKAVVKRMDEGKEFIIAAHSYGGIPGCGATKGFTAHDRAAAGKKGGFKAILFIAAFAIPEPNLDLLTAFGGTFPAWMAHDIPYTGNASSFVHPTAHYAFYSDVPKEDADRYFELLERQSQDAYEFPVDCVPSNCGIPHTFLVCENDQAMLLPFQEMLIAKIPTFKVERCSAGHSPFITQPHRVIEVLSQIDSDGTPNHRVQAYCSTDEEASLTPIVESMAAGITGCIYPTAGAQHAGDEATHHRHRSIEGESGEVNGNIT</sequence>
<gene>
    <name evidence="1" type="ORF">O1611_g8219</name>
</gene>
<evidence type="ECO:0000313" key="2">
    <source>
        <dbReference type="Proteomes" id="UP001153332"/>
    </source>
</evidence>
<keyword evidence="2" id="KW-1185">Reference proteome</keyword>
<comment type="caution">
    <text evidence="1">The sequence shown here is derived from an EMBL/GenBank/DDBJ whole genome shotgun (WGS) entry which is preliminary data.</text>
</comment>
<protein>
    <submittedName>
        <fullName evidence="1">Uncharacterized protein</fullName>
    </submittedName>
</protein>
<dbReference type="EMBL" id="JAPUUL010002374">
    <property type="protein sequence ID" value="KAJ8125419.1"/>
    <property type="molecule type" value="Genomic_DNA"/>
</dbReference>
<evidence type="ECO:0000313" key="1">
    <source>
        <dbReference type="EMBL" id="KAJ8125419.1"/>
    </source>
</evidence>
<name>A0ACC2JD66_9PEZI</name>
<dbReference type="Proteomes" id="UP001153332">
    <property type="component" value="Unassembled WGS sequence"/>
</dbReference>
<organism evidence="1 2">
    <name type="scientific">Lasiodiplodia mahajangana</name>
    <dbReference type="NCBI Taxonomy" id="1108764"/>
    <lineage>
        <taxon>Eukaryota</taxon>
        <taxon>Fungi</taxon>
        <taxon>Dikarya</taxon>
        <taxon>Ascomycota</taxon>
        <taxon>Pezizomycotina</taxon>
        <taxon>Dothideomycetes</taxon>
        <taxon>Dothideomycetes incertae sedis</taxon>
        <taxon>Botryosphaeriales</taxon>
        <taxon>Botryosphaeriaceae</taxon>
        <taxon>Lasiodiplodia</taxon>
    </lineage>
</organism>